<feature type="non-terminal residue" evidence="2">
    <location>
        <position position="1"/>
    </location>
</feature>
<evidence type="ECO:0000313" key="3">
    <source>
        <dbReference type="Proteomes" id="UP000789901"/>
    </source>
</evidence>
<dbReference type="PANTHER" id="PTHR43591">
    <property type="entry name" value="METHYLTRANSFERASE"/>
    <property type="match status" value="1"/>
</dbReference>
<dbReference type="InterPro" id="IPR041698">
    <property type="entry name" value="Methyltransf_25"/>
</dbReference>
<dbReference type="Pfam" id="PF13649">
    <property type="entry name" value="Methyltransf_25"/>
    <property type="match status" value="1"/>
</dbReference>
<name>A0ABN7WEP3_GIGMA</name>
<dbReference type="CDD" id="cd02440">
    <property type="entry name" value="AdoMet_MTases"/>
    <property type="match status" value="1"/>
</dbReference>
<feature type="domain" description="Methyltransferase" evidence="1">
    <location>
        <begin position="89"/>
        <end position="180"/>
    </location>
</feature>
<dbReference type="SUPFAM" id="SSF53335">
    <property type="entry name" value="S-adenosyl-L-methionine-dependent methyltransferases"/>
    <property type="match status" value="1"/>
</dbReference>
<evidence type="ECO:0000313" key="2">
    <source>
        <dbReference type="EMBL" id="CAG8827677.1"/>
    </source>
</evidence>
<reference evidence="2 3" key="1">
    <citation type="submission" date="2021-06" db="EMBL/GenBank/DDBJ databases">
        <authorList>
            <person name="Kallberg Y."/>
            <person name="Tangrot J."/>
            <person name="Rosling A."/>
        </authorList>
    </citation>
    <scope>NUCLEOTIDE SEQUENCE [LARGE SCALE GENOMIC DNA]</scope>
    <source>
        <strain evidence="2 3">120-4 pot B 10/14</strain>
    </source>
</reference>
<proteinExistence type="predicted"/>
<dbReference type="EMBL" id="CAJVQB010039766">
    <property type="protein sequence ID" value="CAG8827677.1"/>
    <property type="molecule type" value="Genomic_DNA"/>
</dbReference>
<dbReference type="PANTHER" id="PTHR43591:SF24">
    <property type="entry name" value="2-METHOXY-6-POLYPRENYL-1,4-BENZOQUINOL METHYLASE, MITOCHONDRIAL"/>
    <property type="match status" value="1"/>
</dbReference>
<organism evidence="2 3">
    <name type="scientific">Gigaspora margarita</name>
    <dbReference type="NCBI Taxonomy" id="4874"/>
    <lineage>
        <taxon>Eukaryota</taxon>
        <taxon>Fungi</taxon>
        <taxon>Fungi incertae sedis</taxon>
        <taxon>Mucoromycota</taxon>
        <taxon>Glomeromycotina</taxon>
        <taxon>Glomeromycetes</taxon>
        <taxon>Diversisporales</taxon>
        <taxon>Gigasporaceae</taxon>
        <taxon>Gigaspora</taxon>
    </lineage>
</organism>
<sequence>NIGMGCFSSILSEQSETMNSQNTQTDNLTEFRYIDGRRFHNVETATYPLPNDNDELDRLHLQHFLLRYIWQCNFSAPINHILSNPDTKILDVGCGAGSWSFDMATTYPLVEVVGIDISTLQPTQIKPKNFKFVKANVFDGLPFENNTFDFVFQRYMFTGCPTEKWPYLINELVRVLKPGGFLELFEPSKLFDLGPSTQRFHDAEVEIFKQHGLDDDIYEHLEDHVQNQGQLENIKKEVKPCHYGIKSNNTKLSEVAISNFVTAYASFKPALLKQMKISSEEFDELAKTSEKELFEYGTYNYLARIYANKVINNNSEIKVNLVPNENI</sequence>
<comment type="caution">
    <text evidence="2">The sequence shown here is derived from an EMBL/GenBank/DDBJ whole genome shotgun (WGS) entry which is preliminary data.</text>
</comment>
<gene>
    <name evidence="2" type="ORF">GMARGA_LOCUS29479</name>
</gene>
<dbReference type="Gene3D" id="3.40.50.150">
    <property type="entry name" value="Vaccinia Virus protein VP39"/>
    <property type="match status" value="1"/>
</dbReference>
<accession>A0ABN7WEP3</accession>
<keyword evidence="3" id="KW-1185">Reference proteome</keyword>
<evidence type="ECO:0000259" key="1">
    <source>
        <dbReference type="Pfam" id="PF13649"/>
    </source>
</evidence>
<dbReference type="InterPro" id="IPR029063">
    <property type="entry name" value="SAM-dependent_MTases_sf"/>
</dbReference>
<dbReference type="Proteomes" id="UP000789901">
    <property type="component" value="Unassembled WGS sequence"/>
</dbReference>
<protein>
    <submittedName>
        <fullName evidence="2">19279_t:CDS:1</fullName>
    </submittedName>
</protein>